<dbReference type="CDD" id="cd00090">
    <property type="entry name" value="HTH_ARSR"/>
    <property type="match status" value="1"/>
</dbReference>
<comment type="caution">
    <text evidence="5">The sequence shown here is derived from an EMBL/GenBank/DDBJ whole genome shotgun (WGS) entry which is preliminary data.</text>
</comment>
<evidence type="ECO:0000259" key="4">
    <source>
        <dbReference type="PROSITE" id="PS50987"/>
    </source>
</evidence>
<dbReference type="Proteomes" id="UP000075670">
    <property type="component" value="Unassembled WGS sequence"/>
</dbReference>
<evidence type="ECO:0000256" key="1">
    <source>
        <dbReference type="ARBA" id="ARBA00023015"/>
    </source>
</evidence>
<evidence type="ECO:0000313" key="5">
    <source>
        <dbReference type="EMBL" id="KYH33415.1"/>
    </source>
</evidence>
<sequence>MTLKEWEKTFKALGQHLRLRIIALLAEQELCVCELEEILGITQPAISQHLRVLKEADLVWEEKVSQWVFYHLNKEKLAAVLQGWLAYLDVPLAEKKEFTADYHKLLQLLENPKVACRPPRKRGSKDGDR</sequence>
<evidence type="ECO:0000313" key="6">
    <source>
        <dbReference type="Proteomes" id="UP000075670"/>
    </source>
</evidence>
<dbReference type="InterPro" id="IPR001845">
    <property type="entry name" value="HTH_ArsR_DNA-bd_dom"/>
</dbReference>
<name>A0A151B0H3_9FIRM</name>
<dbReference type="AlphaFoldDB" id="A0A151B0H3"/>
<dbReference type="PROSITE" id="PS50987">
    <property type="entry name" value="HTH_ARSR_2"/>
    <property type="match status" value="1"/>
</dbReference>
<dbReference type="GO" id="GO:0003700">
    <property type="term" value="F:DNA-binding transcription factor activity"/>
    <property type="evidence" value="ECO:0007669"/>
    <property type="project" value="InterPro"/>
</dbReference>
<dbReference type="PANTHER" id="PTHR33154">
    <property type="entry name" value="TRANSCRIPTIONAL REGULATOR, ARSR FAMILY"/>
    <property type="match status" value="1"/>
</dbReference>
<keyword evidence="3" id="KW-0804">Transcription</keyword>
<dbReference type="InterPro" id="IPR011991">
    <property type="entry name" value="ArsR-like_HTH"/>
</dbReference>
<protein>
    <submittedName>
        <fullName evidence="5">HTH-type transcriptional repressor AseR</fullName>
    </submittedName>
</protein>
<accession>A0A151B0H3</accession>
<dbReference type="GO" id="GO:0003677">
    <property type="term" value="F:DNA binding"/>
    <property type="evidence" value="ECO:0007669"/>
    <property type="project" value="UniProtKB-KW"/>
</dbReference>
<organism evidence="5 6">
    <name type="scientific">Moorella mulderi DSM 14980</name>
    <dbReference type="NCBI Taxonomy" id="1122241"/>
    <lineage>
        <taxon>Bacteria</taxon>
        <taxon>Bacillati</taxon>
        <taxon>Bacillota</taxon>
        <taxon>Clostridia</taxon>
        <taxon>Neomoorellales</taxon>
        <taxon>Neomoorellaceae</taxon>
        <taxon>Neomoorella</taxon>
    </lineage>
</organism>
<dbReference type="InterPro" id="IPR036390">
    <property type="entry name" value="WH_DNA-bd_sf"/>
</dbReference>
<dbReference type="InterPro" id="IPR036388">
    <property type="entry name" value="WH-like_DNA-bd_sf"/>
</dbReference>
<dbReference type="OrthoDB" id="9798835at2"/>
<gene>
    <name evidence="5" type="primary">aseR</name>
    <name evidence="5" type="ORF">MOMUL_01160</name>
</gene>
<dbReference type="PANTHER" id="PTHR33154:SF18">
    <property type="entry name" value="ARSENICAL RESISTANCE OPERON REPRESSOR"/>
    <property type="match status" value="1"/>
</dbReference>
<dbReference type="EMBL" id="LTBC01000001">
    <property type="protein sequence ID" value="KYH33415.1"/>
    <property type="molecule type" value="Genomic_DNA"/>
</dbReference>
<proteinExistence type="predicted"/>
<keyword evidence="1" id="KW-0805">Transcription regulation</keyword>
<keyword evidence="2" id="KW-0238">DNA-binding</keyword>
<reference evidence="5 6" key="1">
    <citation type="submission" date="2016-02" db="EMBL/GenBank/DDBJ databases">
        <title>Genome sequence of Moorella mulderi DSM 14980.</title>
        <authorList>
            <person name="Poehlein A."/>
            <person name="Daniel R."/>
        </authorList>
    </citation>
    <scope>NUCLEOTIDE SEQUENCE [LARGE SCALE GENOMIC DNA]</scope>
    <source>
        <strain evidence="5 6">DSM 14980</strain>
    </source>
</reference>
<dbReference type="PRINTS" id="PR00778">
    <property type="entry name" value="HTHARSR"/>
</dbReference>
<dbReference type="SMART" id="SM00418">
    <property type="entry name" value="HTH_ARSR"/>
    <property type="match status" value="1"/>
</dbReference>
<dbReference type="NCBIfam" id="NF033788">
    <property type="entry name" value="HTH_metalloreg"/>
    <property type="match status" value="1"/>
</dbReference>
<feature type="domain" description="HTH arsR-type" evidence="4">
    <location>
        <begin position="1"/>
        <end position="92"/>
    </location>
</feature>
<evidence type="ECO:0000256" key="2">
    <source>
        <dbReference type="ARBA" id="ARBA00023125"/>
    </source>
</evidence>
<dbReference type="InterPro" id="IPR051081">
    <property type="entry name" value="HTH_MetalResp_TranReg"/>
</dbReference>
<keyword evidence="6" id="KW-1185">Reference proteome</keyword>
<dbReference type="RefSeq" id="WP_084785365.1">
    <property type="nucleotide sequence ID" value="NZ_LTBC01000001.1"/>
</dbReference>
<dbReference type="Gene3D" id="1.10.10.10">
    <property type="entry name" value="Winged helix-like DNA-binding domain superfamily/Winged helix DNA-binding domain"/>
    <property type="match status" value="1"/>
</dbReference>
<evidence type="ECO:0000256" key="3">
    <source>
        <dbReference type="ARBA" id="ARBA00023163"/>
    </source>
</evidence>
<dbReference type="PATRIC" id="fig|1122241.3.peg.129"/>
<dbReference type="Pfam" id="PF01022">
    <property type="entry name" value="HTH_5"/>
    <property type="match status" value="1"/>
</dbReference>
<dbReference type="SUPFAM" id="SSF46785">
    <property type="entry name" value="Winged helix' DNA-binding domain"/>
    <property type="match status" value="1"/>
</dbReference>